<name>A0A521DDP6_SACCC</name>
<gene>
    <name evidence="1" type="ORF">SAMN06265379_10595</name>
</gene>
<proteinExistence type="predicted"/>
<dbReference type="AlphaFoldDB" id="A0A521DDP6"/>
<keyword evidence="2" id="KW-1185">Reference proteome</keyword>
<sequence length="32" mass="3557">MQKTGLKKEGFNTAVCLVKTEAETPFSNEKNL</sequence>
<evidence type="ECO:0000313" key="1">
    <source>
        <dbReference type="EMBL" id="SMO69708.1"/>
    </source>
</evidence>
<evidence type="ECO:0000313" key="2">
    <source>
        <dbReference type="Proteomes" id="UP000319040"/>
    </source>
</evidence>
<dbReference type="EMBL" id="FXTB01000005">
    <property type="protein sequence ID" value="SMO69708.1"/>
    <property type="molecule type" value="Genomic_DNA"/>
</dbReference>
<dbReference type="Proteomes" id="UP000319040">
    <property type="component" value="Unassembled WGS sequence"/>
</dbReference>
<reference evidence="1 2" key="1">
    <citation type="submission" date="2017-05" db="EMBL/GenBank/DDBJ databases">
        <authorList>
            <person name="Varghese N."/>
            <person name="Submissions S."/>
        </authorList>
    </citation>
    <scope>NUCLEOTIDE SEQUENCE [LARGE SCALE GENOMIC DNA]</scope>
    <source>
        <strain evidence="1 2">DSM 27040</strain>
    </source>
</reference>
<protein>
    <submittedName>
        <fullName evidence="1">Uncharacterized protein</fullName>
    </submittedName>
</protein>
<organism evidence="1 2">
    <name type="scientific">Saccharicrinis carchari</name>
    <dbReference type="NCBI Taxonomy" id="1168039"/>
    <lineage>
        <taxon>Bacteria</taxon>
        <taxon>Pseudomonadati</taxon>
        <taxon>Bacteroidota</taxon>
        <taxon>Bacteroidia</taxon>
        <taxon>Marinilabiliales</taxon>
        <taxon>Marinilabiliaceae</taxon>
        <taxon>Saccharicrinis</taxon>
    </lineage>
</organism>
<accession>A0A521DDP6</accession>